<keyword evidence="2" id="KW-1185">Reference proteome</keyword>
<dbReference type="RefSeq" id="WP_349805364.1">
    <property type="nucleotide sequence ID" value="NZ_JBEGDP010000025.1"/>
</dbReference>
<sequence length="352" mass="37801">MYARVAVASNALDLGTMQPPIATALHGALIESLLSHGRLVFSSQQEALEFIRAVKQTEGIPPTARARWTALLGQLHQAGRVNFADPPMEATLSTVDAIDLLRAGWGGQADIAVVAAAASASLGVPEDTGILSAPGCNPDVAVAAAAPTAPALARIQELQDHPVAAHGSDREVFWETVLEPMATGAIAATILDGYLFTRLSDIANGRLQAPNASEHVTWLLEHLDSVMAGGATVRLIGNANHVTTGDDAQVVAQTIQERWGPLRVGRLAKVEVLLGRPAHGRRFPHDRHIRFSTGSAIKVPAGFDRLREERIYDTSGMWWTYLWQQSALDDLRTDERAAEMLARHPEALALSR</sequence>
<accession>A0ABV1P2J1</accession>
<dbReference type="EMBL" id="JBEGDP010000025">
    <property type="protein sequence ID" value="MEQ7848979.1"/>
    <property type="molecule type" value="Genomic_DNA"/>
</dbReference>
<protein>
    <submittedName>
        <fullName evidence="1">Uncharacterized protein</fullName>
    </submittedName>
</protein>
<gene>
    <name evidence="1" type="ORF">V6R90_17000</name>
</gene>
<evidence type="ECO:0000313" key="2">
    <source>
        <dbReference type="Proteomes" id="UP001482520"/>
    </source>
</evidence>
<proteinExistence type="predicted"/>
<organism evidence="1 2">
    <name type="scientific">Nocardioides kribbensis</name>
    <dbReference type="NCBI Taxonomy" id="305517"/>
    <lineage>
        <taxon>Bacteria</taxon>
        <taxon>Bacillati</taxon>
        <taxon>Actinomycetota</taxon>
        <taxon>Actinomycetes</taxon>
        <taxon>Propionibacteriales</taxon>
        <taxon>Nocardioidaceae</taxon>
        <taxon>Nocardioides</taxon>
    </lineage>
</organism>
<name>A0ABV1P2J1_9ACTN</name>
<reference evidence="1 2" key="1">
    <citation type="submission" date="2024-02" db="EMBL/GenBank/DDBJ databases">
        <title>Full genome sequence of Nocardioides kribbensis.</title>
        <authorList>
            <person name="Poletto B.L."/>
            <person name="Silva G."/>
            <person name="Galante D."/>
            <person name="Campos K.R."/>
            <person name="Santos M.B.N."/>
            <person name="Sacchi C.T."/>
        </authorList>
    </citation>
    <scope>NUCLEOTIDE SEQUENCE [LARGE SCALE GENOMIC DNA]</scope>
    <source>
        <strain evidence="1 2">O4R</strain>
    </source>
</reference>
<dbReference type="Proteomes" id="UP001482520">
    <property type="component" value="Unassembled WGS sequence"/>
</dbReference>
<comment type="caution">
    <text evidence="1">The sequence shown here is derived from an EMBL/GenBank/DDBJ whole genome shotgun (WGS) entry which is preliminary data.</text>
</comment>
<evidence type="ECO:0000313" key="1">
    <source>
        <dbReference type="EMBL" id="MEQ7848979.1"/>
    </source>
</evidence>